<gene>
    <name evidence="1" type="ORF">FBUS_11586</name>
</gene>
<proteinExistence type="predicted"/>
<protein>
    <submittedName>
        <fullName evidence="1">Uncharacterized protein</fullName>
    </submittedName>
</protein>
<name>A0A8E0RIX4_9TREM</name>
<dbReference type="EMBL" id="LUCM01011544">
    <property type="protein sequence ID" value="KAA0183826.1"/>
    <property type="molecule type" value="Genomic_DNA"/>
</dbReference>
<keyword evidence="2" id="KW-1185">Reference proteome</keyword>
<comment type="caution">
    <text evidence="1">The sequence shown here is derived from an EMBL/GenBank/DDBJ whole genome shotgun (WGS) entry which is preliminary data.</text>
</comment>
<evidence type="ECO:0000313" key="2">
    <source>
        <dbReference type="Proteomes" id="UP000728185"/>
    </source>
</evidence>
<sequence length="360" mass="40251">MAFPILHYIFLFILIYWDFQYDDSFVFSQEAKCLLCVLLLLHVVLPLRAAIATSCEDTLIRSSTDQLTDDGAQKLGAEVVPSVLSAAATDEQWVRRGAVPSLAGCASVSKSRTVLYQRGKAWVGLERAREAAGWLPADTMVTAGSQAEIEDEDPERLVLFDDIKYCLLDLNTFDPRPYGLGVNRTNRIIGLQQRLLLHCLVFLGAFDPDSAAAYQLPADLLLVNTLGAFGSVQRQSLTPLTTQNFQSLDTMSECGSRAKLGHLSSPHLNAWSRARRSILDTAIVQAGHVKRWDKEISLKWMVTLARLRYRVTLERLIEHIRDQNLDSKVGNCQMARYLYCFSDVCNSSLSAMAYLKRINA</sequence>
<organism evidence="1 2">
    <name type="scientific">Fasciolopsis buskii</name>
    <dbReference type="NCBI Taxonomy" id="27845"/>
    <lineage>
        <taxon>Eukaryota</taxon>
        <taxon>Metazoa</taxon>
        <taxon>Spiralia</taxon>
        <taxon>Lophotrochozoa</taxon>
        <taxon>Platyhelminthes</taxon>
        <taxon>Trematoda</taxon>
        <taxon>Digenea</taxon>
        <taxon>Plagiorchiida</taxon>
        <taxon>Echinostomata</taxon>
        <taxon>Echinostomatoidea</taxon>
        <taxon>Fasciolidae</taxon>
        <taxon>Fasciolopsis</taxon>
    </lineage>
</organism>
<reference evidence="1" key="1">
    <citation type="submission" date="2019-05" db="EMBL/GenBank/DDBJ databases">
        <title>Annotation for the trematode Fasciolopsis buski.</title>
        <authorList>
            <person name="Choi Y.-J."/>
        </authorList>
    </citation>
    <scope>NUCLEOTIDE SEQUENCE</scope>
    <source>
        <strain evidence="1">HT</strain>
        <tissue evidence="1">Whole worm</tissue>
    </source>
</reference>
<accession>A0A8E0RIX4</accession>
<evidence type="ECO:0000313" key="1">
    <source>
        <dbReference type="EMBL" id="KAA0183826.1"/>
    </source>
</evidence>
<dbReference type="OrthoDB" id="297219at2759"/>
<dbReference type="AlphaFoldDB" id="A0A8E0RIX4"/>
<dbReference type="Proteomes" id="UP000728185">
    <property type="component" value="Unassembled WGS sequence"/>
</dbReference>